<sequence length="56" mass="6538">MKTHKILLDKKFVLKIRYNHPFNVLYLFSMAFFSLLGCEALKTDPLFLSIASFNVL</sequence>
<name>J0QDQ5_HELPX</name>
<evidence type="ECO:0000313" key="1">
    <source>
        <dbReference type="EMBL" id="EJC08941.1"/>
    </source>
</evidence>
<comment type="caution">
    <text evidence="1">The sequence shown here is derived from an EMBL/GenBank/DDBJ whole genome shotgun (WGS) entry which is preliminary data.</text>
</comment>
<gene>
    <name evidence="1" type="ORF">HPHPP15_0006</name>
</gene>
<evidence type="ECO:0000313" key="2">
    <source>
        <dbReference type="Proteomes" id="UP000005838"/>
    </source>
</evidence>
<dbReference type="Proteomes" id="UP000005838">
    <property type="component" value="Unassembled WGS sequence"/>
</dbReference>
<accession>J0QDQ5</accession>
<organism evidence="1 2">
    <name type="scientific">Helicobacter pylori Hp P-15</name>
    <dbReference type="NCBI Taxonomy" id="992080"/>
    <lineage>
        <taxon>Bacteria</taxon>
        <taxon>Pseudomonadati</taxon>
        <taxon>Campylobacterota</taxon>
        <taxon>Epsilonproteobacteria</taxon>
        <taxon>Campylobacterales</taxon>
        <taxon>Helicobacteraceae</taxon>
        <taxon>Helicobacter</taxon>
    </lineage>
</organism>
<dbReference type="PATRIC" id="fig|992080.3.peg.5"/>
<proteinExistence type="predicted"/>
<dbReference type="EMBL" id="AKPP01000001">
    <property type="protein sequence ID" value="EJC08941.1"/>
    <property type="molecule type" value="Genomic_DNA"/>
</dbReference>
<protein>
    <submittedName>
        <fullName evidence="1">Uncharacterized protein</fullName>
    </submittedName>
</protein>
<reference evidence="1 2" key="1">
    <citation type="journal article" date="2013" name="Pathog. Dis.">
        <title>Genome sequences of 65 Helicobacter pylori strains isolated from asymptomatic individuals and patients with gastric cancer, peptic ulcer disease, or gastritis.</title>
        <authorList>
            <person name="Blanchard T.G."/>
            <person name="Czinn S.J."/>
            <person name="Correa P."/>
            <person name="Nakazawa T."/>
            <person name="Keelan M."/>
            <person name="Morningstar L."/>
            <person name="Santana-Cruz I."/>
            <person name="Maroo A."/>
            <person name="McCracken C."/>
            <person name="Shefchek K."/>
            <person name="Daugherty S."/>
            <person name="Song Y."/>
            <person name="Fraser C.M."/>
            <person name="Fricke W.F."/>
        </authorList>
    </citation>
    <scope>NUCLEOTIDE SEQUENCE [LARGE SCALE GENOMIC DNA]</scope>
    <source>
        <strain evidence="1 2">Hp P-15</strain>
    </source>
</reference>
<dbReference type="AlphaFoldDB" id="J0QDQ5"/>